<proteinExistence type="predicted"/>
<dbReference type="AlphaFoldDB" id="A0A2K8ST10"/>
<reference evidence="2 3" key="1">
    <citation type="submission" date="2017-11" db="EMBL/GenBank/DDBJ databases">
        <title>Complete genome of a free-living desiccation-tolerant cyanobacterium and its photosynthetic adaptation to extreme terrestrial habitat.</title>
        <authorList>
            <person name="Shang J."/>
        </authorList>
    </citation>
    <scope>NUCLEOTIDE SEQUENCE [LARGE SCALE GENOMIC DNA]</scope>
    <source>
        <strain evidence="2 3">CCNUN1</strain>
    </source>
</reference>
<feature type="transmembrane region" description="Helical" evidence="1">
    <location>
        <begin position="15"/>
        <end position="33"/>
    </location>
</feature>
<evidence type="ECO:0000256" key="1">
    <source>
        <dbReference type="SAM" id="Phobius"/>
    </source>
</evidence>
<keyword evidence="1" id="KW-0472">Membrane</keyword>
<name>A0A2K8ST10_9NOSO</name>
<sequence>MVERVLSKNTSPQHLFYVFWCMQFMTATLHLLVKSARKNNFS</sequence>
<keyword evidence="1" id="KW-0812">Transmembrane</keyword>
<keyword evidence="1" id="KW-1133">Transmembrane helix</keyword>
<protein>
    <submittedName>
        <fullName evidence="2">Uncharacterized protein</fullName>
    </submittedName>
</protein>
<organism evidence="2 3">
    <name type="scientific">Nostoc flagelliforme CCNUN1</name>
    <dbReference type="NCBI Taxonomy" id="2038116"/>
    <lineage>
        <taxon>Bacteria</taxon>
        <taxon>Bacillati</taxon>
        <taxon>Cyanobacteriota</taxon>
        <taxon>Cyanophyceae</taxon>
        <taxon>Nostocales</taxon>
        <taxon>Nostocaceae</taxon>
        <taxon>Nostoc</taxon>
    </lineage>
</organism>
<keyword evidence="3" id="KW-1185">Reference proteome</keyword>
<dbReference type="Proteomes" id="UP000232003">
    <property type="component" value="Chromosome"/>
</dbReference>
<dbReference type="EMBL" id="CP024785">
    <property type="protein sequence ID" value="AUB38453.1"/>
    <property type="molecule type" value="Genomic_DNA"/>
</dbReference>
<dbReference type="KEGG" id="nfl:COO91_04423"/>
<evidence type="ECO:0000313" key="2">
    <source>
        <dbReference type="EMBL" id="AUB38453.1"/>
    </source>
</evidence>
<evidence type="ECO:0000313" key="3">
    <source>
        <dbReference type="Proteomes" id="UP000232003"/>
    </source>
</evidence>
<gene>
    <name evidence="2" type="ORF">COO91_04423</name>
</gene>
<accession>A0A2K8ST10</accession>